<proteinExistence type="predicted"/>
<reference evidence="2" key="3">
    <citation type="submission" date="2015-04" db="UniProtKB">
        <authorList>
            <consortium name="EnsemblPlants"/>
        </authorList>
    </citation>
    <scope>IDENTIFICATION</scope>
    <source>
        <strain evidence="2">cv. Jemalong A17</strain>
    </source>
</reference>
<name>A0A072VFC3_MEDTR</name>
<keyword evidence="1" id="KW-0472">Membrane</keyword>
<dbReference type="EnsemblPlants" id="KEH40734">
    <property type="protein sequence ID" value="KEH40734"/>
    <property type="gene ID" value="MTR_1g033940"/>
</dbReference>
<organism evidence="1 3">
    <name type="scientific">Medicago truncatula</name>
    <name type="common">Barrel medic</name>
    <name type="synonym">Medicago tribuloides</name>
    <dbReference type="NCBI Taxonomy" id="3880"/>
    <lineage>
        <taxon>Eukaryota</taxon>
        <taxon>Viridiplantae</taxon>
        <taxon>Streptophyta</taxon>
        <taxon>Embryophyta</taxon>
        <taxon>Tracheophyta</taxon>
        <taxon>Spermatophyta</taxon>
        <taxon>Magnoliopsida</taxon>
        <taxon>eudicotyledons</taxon>
        <taxon>Gunneridae</taxon>
        <taxon>Pentapetalae</taxon>
        <taxon>rosids</taxon>
        <taxon>fabids</taxon>
        <taxon>Fabales</taxon>
        <taxon>Fabaceae</taxon>
        <taxon>Papilionoideae</taxon>
        <taxon>50 kb inversion clade</taxon>
        <taxon>NPAAA clade</taxon>
        <taxon>Hologalegina</taxon>
        <taxon>IRL clade</taxon>
        <taxon>Trifolieae</taxon>
        <taxon>Medicago</taxon>
    </lineage>
</organism>
<dbReference type="HOGENOM" id="CLU_1909764_0_0_1"/>
<reference evidence="1 3" key="2">
    <citation type="journal article" date="2014" name="BMC Genomics">
        <title>An improved genome release (version Mt4.0) for the model legume Medicago truncatula.</title>
        <authorList>
            <person name="Tang H."/>
            <person name="Krishnakumar V."/>
            <person name="Bidwell S."/>
            <person name="Rosen B."/>
            <person name="Chan A."/>
            <person name="Zhou S."/>
            <person name="Gentzbittel L."/>
            <person name="Childs K.L."/>
            <person name="Yandell M."/>
            <person name="Gundlach H."/>
            <person name="Mayer K.F."/>
            <person name="Schwartz D.C."/>
            <person name="Town C.D."/>
        </authorList>
    </citation>
    <scope>GENOME REANNOTATION</scope>
    <source>
        <strain evidence="1">A17</strain>
        <strain evidence="2 3">cv. Jemalong A17</strain>
    </source>
</reference>
<protein>
    <submittedName>
        <fullName evidence="1">Transmembrane protein, putative</fullName>
    </submittedName>
</protein>
<evidence type="ECO:0000313" key="3">
    <source>
        <dbReference type="Proteomes" id="UP000002051"/>
    </source>
</evidence>
<gene>
    <name evidence="1" type="ordered locus">MTR_1g033940</name>
</gene>
<evidence type="ECO:0000313" key="2">
    <source>
        <dbReference type="EnsemblPlants" id="KEH40734"/>
    </source>
</evidence>
<reference evidence="1 3" key="1">
    <citation type="journal article" date="2011" name="Nature">
        <title>The Medicago genome provides insight into the evolution of rhizobial symbioses.</title>
        <authorList>
            <person name="Young N.D."/>
            <person name="Debelle F."/>
            <person name="Oldroyd G.E."/>
            <person name="Geurts R."/>
            <person name="Cannon S.B."/>
            <person name="Udvardi M.K."/>
            <person name="Benedito V.A."/>
            <person name="Mayer K.F."/>
            <person name="Gouzy J."/>
            <person name="Schoof H."/>
            <person name="Van de Peer Y."/>
            <person name="Proost S."/>
            <person name="Cook D.R."/>
            <person name="Meyers B.C."/>
            <person name="Spannagl M."/>
            <person name="Cheung F."/>
            <person name="De Mita S."/>
            <person name="Krishnakumar V."/>
            <person name="Gundlach H."/>
            <person name="Zhou S."/>
            <person name="Mudge J."/>
            <person name="Bharti A.K."/>
            <person name="Murray J.D."/>
            <person name="Naoumkina M.A."/>
            <person name="Rosen B."/>
            <person name="Silverstein K.A."/>
            <person name="Tang H."/>
            <person name="Rombauts S."/>
            <person name="Zhao P.X."/>
            <person name="Zhou P."/>
            <person name="Barbe V."/>
            <person name="Bardou P."/>
            <person name="Bechner M."/>
            <person name="Bellec A."/>
            <person name="Berger A."/>
            <person name="Berges H."/>
            <person name="Bidwell S."/>
            <person name="Bisseling T."/>
            <person name="Choisne N."/>
            <person name="Couloux A."/>
            <person name="Denny R."/>
            <person name="Deshpande S."/>
            <person name="Dai X."/>
            <person name="Doyle J.J."/>
            <person name="Dudez A.M."/>
            <person name="Farmer A.D."/>
            <person name="Fouteau S."/>
            <person name="Franken C."/>
            <person name="Gibelin C."/>
            <person name="Gish J."/>
            <person name="Goldstein S."/>
            <person name="Gonzalez A.J."/>
            <person name="Green P.J."/>
            <person name="Hallab A."/>
            <person name="Hartog M."/>
            <person name="Hua A."/>
            <person name="Humphray S.J."/>
            <person name="Jeong D.H."/>
            <person name="Jing Y."/>
            <person name="Jocker A."/>
            <person name="Kenton S.M."/>
            <person name="Kim D.J."/>
            <person name="Klee K."/>
            <person name="Lai H."/>
            <person name="Lang C."/>
            <person name="Lin S."/>
            <person name="Macmil S.L."/>
            <person name="Magdelenat G."/>
            <person name="Matthews L."/>
            <person name="McCorrison J."/>
            <person name="Monaghan E.L."/>
            <person name="Mun J.H."/>
            <person name="Najar F.Z."/>
            <person name="Nicholson C."/>
            <person name="Noirot C."/>
            <person name="O'Bleness M."/>
            <person name="Paule C.R."/>
            <person name="Poulain J."/>
            <person name="Prion F."/>
            <person name="Qin B."/>
            <person name="Qu C."/>
            <person name="Retzel E.F."/>
            <person name="Riddle C."/>
            <person name="Sallet E."/>
            <person name="Samain S."/>
            <person name="Samson N."/>
            <person name="Sanders I."/>
            <person name="Saurat O."/>
            <person name="Scarpelli C."/>
            <person name="Schiex T."/>
            <person name="Segurens B."/>
            <person name="Severin A.J."/>
            <person name="Sherrier D.J."/>
            <person name="Shi R."/>
            <person name="Sims S."/>
            <person name="Singer S.R."/>
            <person name="Sinharoy S."/>
            <person name="Sterck L."/>
            <person name="Viollet A."/>
            <person name="Wang B.B."/>
            <person name="Wang K."/>
            <person name="Wang M."/>
            <person name="Wang X."/>
            <person name="Warfsmann J."/>
            <person name="Weissenbach J."/>
            <person name="White D.D."/>
            <person name="White J.D."/>
            <person name="Wiley G.B."/>
            <person name="Wincker P."/>
            <person name="Xing Y."/>
            <person name="Yang L."/>
            <person name="Yao Z."/>
            <person name="Ying F."/>
            <person name="Zhai J."/>
            <person name="Zhou L."/>
            <person name="Zuber A."/>
            <person name="Denarie J."/>
            <person name="Dixon R.A."/>
            <person name="May G.D."/>
            <person name="Schwartz D.C."/>
            <person name="Rogers J."/>
            <person name="Quetier F."/>
            <person name="Town C.D."/>
            <person name="Roe B.A."/>
        </authorList>
    </citation>
    <scope>NUCLEOTIDE SEQUENCE [LARGE SCALE GENOMIC DNA]</scope>
    <source>
        <strain evidence="1">A17</strain>
        <strain evidence="2 3">cv. Jemalong A17</strain>
    </source>
</reference>
<sequence length="133" mass="14927">MGTRYGELTTRHGELKQGVVGSLTFFTQNFIFKLSQASELLAVASCRAWLTRLSVYIHIPMKFVYGYIVINLKGSAFGLVFHRFVVLSGGHGFKCCLKLFDSNPLKNGSWWVISRLEVGSNTPTLPYYPSQTL</sequence>
<keyword evidence="1" id="KW-0812">Transmembrane</keyword>
<evidence type="ECO:0000313" key="1">
    <source>
        <dbReference type="EMBL" id="KEH40734.1"/>
    </source>
</evidence>
<accession>A0A072VFC3</accession>
<dbReference type="AlphaFoldDB" id="A0A072VFC3"/>
<dbReference type="EMBL" id="CM001217">
    <property type="protein sequence ID" value="KEH40734.1"/>
    <property type="molecule type" value="Genomic_DNA"/>
</dbReference>
<dbReference type="Proteomes" id="UP000002051">
    <property type="component" value="Unassembled WGS sequence"/>
</dbReference>
<keyword evidence="3" id="KW-1185">Reference proteome</keyword>